<feature type="transmembrane region" description="Helical" evidence="1">
    <location>
        <begin position="21"/>
        <end position="40"/>
    </location>
</feature>
<feature type="transmembrane region" description="Helical" evidence="1">
    <location>
        <begin position="52"/>
        <end position="70"/>
    </location>
</feature>
<gene>
    <name evidence="2" type="ORF">F9B74_09800</name>
</gene>
<sequence length="288" mass="33808">MNKMLVYQSQSNKSKGRLSQIADFFVGVIVFLLLKLINIIQKPIQKDISNSLKLAVFLSLIIVFYAIHCIAIQTYKIEIEKIIFIIVLSFLLCFLGRGQFPIWIKVSDFPDLIQIKENNISYLSHRNKQKTIEESLYKILSELYPDNIDTKISEINKLFFKGITLSIVRNVSYYILLPEKIDNQKITYDDIYWFDELMLSKLKEYPFMVNFLSFIPSTVNTRYEILEIKPKYLSTLSIFKGDIYFEKKIEKLKENINIAFPNVLSVAIILDYQKWTKPTHKGYLYCGL</sequence>
<comment type="caution">
    <text evidence="2">The sequence shown here is derived from an EMBL/GenBank/DDBJ whole genome shotgun (WGS) entry which is preliminary data.</text>
</comment>
<feature type="transmembrane region" description="Helical" evidence="1">
    <location>
        <begin position="82"/>
        <end position="104"/>
    </location>
</feature>
<dbReference type="Proteomes" id="UP000477651">
    <property type="component" value="Unassembled WGS sequence"/>
</dbReference>
<keyword evidence="1" id="KW-1133">Transmembrane helix</keyword>
<name>A0A6L9Y9W0_9BURK</name>
<keyword evidence="1" id="KW-0812">Transmembrane</keyword>
<dbReference type="EMBL" id="JAAGYR010000024">
    <property type="protein sequence ID" value="NEN76597.1"/>
    <property type="molecule type" value="Genomic_DNA"/>
</dbReference>
<keyword evidence="1" id="KW-0472">Membrane</keyword>
<keyword evidence="3" id="KW-1185">Reference proteome</keyword>
<dbReference type="AlphaFoldDB" id="A0A6L9Y9W0"/>
<protein>
    <submittedName>
        <fullName evidence="2">Uncharacterized protein</fullName>
    </submittedName>
</protein>
<dbReference type="RefSeq" id="WP_163765008.1">
    <property type="nucleotide sequence ID" value="NZ_JAAGYR010000024.1"/>
</dbReference>
<evidence type="ECO:0000256" key="1">
    <source>
        <dbReference type="SAM" id="Phobius"/>
    </source>
</evidence>
<accession>A0A6L9Y9W0</accession>
<evidence type="ECO:0000313" key="2">
    <source>
        <dbReference type="EMBL" id="NEN76597.1"/>
    </source>
</evidence>
<proteinExistence type="predicted"/>
<reference evidence="2 3" key="1">
    <citation type="submission" date="2020-02" db="EMBL/GenBank/DDBJ databases">
        <title>Pelistega sp. NLN82 were isolated from wild rodents of the Hainan Island.</title>
        <authorList>
            <person name="Niu N."/>
            <person name="Zhou J."/>
        </authorList>
    </citation>
    <scope>NUCLEOTIDE SEQUENCE [LARGE SCALE GENOMIC DNA]</scope>
    <source>
        <strain evidence="2 3">NLN82</strain>
    </source>
</reference>
<organism evidence="2 3">
    <name type="scientific">Pelistega ratti</name>
    <dbReference type="NCBI Taxonomy" id="2652177"/>
    <lineage>
        <taxon>Bacteria</taxon>
        <taxon>Pseudomonadati</taxon>
        <taxon>Pseudomonadota</taxon>
        <taxon>Betaproteobacteria</taxon>
        <taxon>Burkholderiales</taxon>
        <taxon>Alcaligenaceae</taxon>
        <taxon>Pelistega</taxon>
    </lineage>
</organism>
<evidence type="ECO:0000313" key="3">
    <source>
        <dbReference type="Proteomes" id="UP000477651"/>
    </source>
</evidence>